<feature type="transmembrane region" description="Helical" evidence="2">
    <location>
        <begin position="12"/>
        <end position="36"/>
    </location>
</feature>
<proteinExistence type="predicted"/>
<name>A0A7R8ZVE3_9CRUS</name>
<feature type="region of interest" description="Disordered" evidence="1">
    <location>
        <begin position="188"/>
        <end position="216"/>
    </location>
</feature>
<keyword evidence="2" id="KW-0812">Transmembrane</keyword>
<organism evidence="3">
    <name type="scientific">Cyprideis torosa</name>
    <dbReference type="NCBI Taxonomy" id="163714"/>
    <lineage>
        <taxon>Eukaryota</taxon>
        <taxon>Metazoa</taxon>
        <taxon>Ecdysozoa</taxon>
        <taxon>Arthropoda</taxon>
        <taxon>Crustacea</taxon>
        <taxon>Oligostraca</taxon>
        <taxon>Ostracoda</taxon>
        <taxon>Podocopa</taxon>
        <taxon>Podocopida</taxon>
        <taxon>Cytherocopina</taxon>
        <taxon>Cytheroidea</taxon>
        <taxon>Cytherideidae</taxon>
        <taxon>Cyprideis</taxon>
    </lineage>
</organism>
<accession>A0A7R8ZVE3</accession>
<evidence type="ECO:0000313" key="3">
    <source>
        <dbReference type="EMBL" id="CAD7233150.1"/>
    </source>
</evidence>
<evidence type="ECO:0000256" key="1">
    <source>
        <dbReference type="SAM" id="MobiDB-lite"/>
    </source>
</evidence>
<dbReference type="EMBL" id="OB665735">
    <property type="protein sequence ID" value="CAD7233150.1"/>
    <property type="molecule type" value="Genomic_DNA"/>
</dbReference>
<keyword evidence="2" id="KW-0472">Membrane</keyword>
<dbReference type="AlphaFoldDB" id="A0A7R8ZVE3"/>
<keyword evidence="2" id="KW-1133">Transmembrane helix</keyword>
<sequence>MNEELNADAKTLLTITVTIDKLIAIGAVAFAGALIYRASLHSKKIPKTKNKKIQVDLVVQERQTCAQRLRMAGGLESLEAHEAIRPQAVTARPQAFRSSLRNKTDVCEGQTWSPTTRTNKDSCPKHEAILLNNLQVAILLILTPRFVSPPQQERQQERTTDDEIHSIWRRSNIEDDRDVNRHYNASGEATEGEAHAAKTMVSTDDIDRGQRPTVKRGGKNTIIQSTAKEDGMAQETTQTSKWHIFLADFEGPTPTLVNIKEAKNQTDHWVVLATSTPLVFSRRIALTMSGLRRDLRSDRRSLRPEKSRSTDTCVVGRAERLLSGKH</sequence>
<gene>
    <name evidence="3" type="ORF">CTOB1V02_LOCUS10973</name>
</gene>
<evidence type="ECO:0000256" key="2">
    <source>
        <dbReference type="SAM" id="Phobius"/>
    </source>
</evidence>
<reference evidence="3" key="1">
    <citation type="submission" date="2020-11" db="EMBL/GenBank/DDBJ databases">
        <authorList>
            <person name="Tran Van P."/>
        </authorList>
    </citation>
    <scope>NUCLEOTIDE SEQUENCE</scope>
</reference>
<protein>
    <submittedName>
        <fullName evidence="3">Uncharacterized protein</fullName>
    </submittedName>
</protein>